<dbReference type="NCBIfam" id="TIGR00666">
    <property type="entry name" value="PBP4"/>
    <property type="match status" value="1"/>
</dbReference>
<protein>
    <submittedName>
        <fullName evidence="5">D-alanyl-D-alanine carboxypeptidase / D-alanyl-D-alanine-endopeptidase (Penicillin-binding protein 4)</fullName>
    </submittedName>
    <submittedName>
        <fullName evidence="4">Peptidase M15</fullName>
    </submittedName>
</protein>
<keyword evidence="3" id="KW-0732">Signal</keyword>
<dbReference type="PANTHER" id="PTHR30023:SF0">
    <property type="entry name" value="PENICILLIN-SENSITIVE CARBOXYPEPTIDASE A"/>
    <property type="match status" value="1"/>
</dbReference>
<feature type="chain" id="PRO_5023061581" evidence="3">
    <location>
        <begin position="26"/>
        <end position="508"/>
    </location>
</feature>
<keyword evidence="2" id="KW-0378">Hydrolase</keyword>
<keyword evidence="5" id="KW-0645">Protease</keyword>
<keyword evidence="5" id="KW-0121">Carboxypeptidase</keyword>
<dbReference type="Proteomes" id="UP000321514">
    <property type="component" value="Unassembled WGS sequence"/>
</dbReference>
<comment type="caution">
    <text evidence="4">The sequence shown here is derived from an EMBL/GenBank/DDBJ whole genome shotgun (WGS) entry which is preliminary data.</text>
</comment>
<evidence type="ECO:0000313" key="6">
    <source>
        <dbReference type="Proteomes" id="UP000183760"/>
    </source>
</evidence>
<dbReference type="PANTHER" id="PTHR30023">
    <property type="entry name" value="D-ALANYL-D-ALANINE CARBOXYPEPTIDASE"/>
    <property type="match status" value="1"/>
</dbReference>
<evidence type="ECO:0000256" key="2">
    <source>
        <dbReference type="ARBA" id="ARBA00022801"/>
    </source>
</evidence>
<dbReference type="SUPFAM" id="SSF56601">
    <property type="entry name" value="beta-lactamase/transpeptidase-like"/>
    <property type="match status" value="1"/>
</dbReference>
<dbReference type="EMBL" id="BJXR01000036">
    <property type="protein sequence ID" value="GEN10080.1"/>
    <property type="molecule type" value="Genomic_DNA"/>
</dbReference>
<comment type="similarity">
    <text evidence="1">Belongs to the peptidase S13 family.</text>
</comment>
<gene>
    <name evidence="4" type="primary">dacB</name>
    <name evidence="4" type="ORF">MFU01_51170</name>
    <name evidence="5" type="ORF">SAMN05443572_10717</name>
</gene>
<reference evidence="4 7" key="2">
    <citation type="submission" date="2019-07" db="EMBL/GenBank/DDBJ databases">
        <title>Whole genome shotgun sequence of Myxococcus fulvus NBRC 100333.</title>
        <authorList>
            <person name="Hosoyama A."/>
            <person name="Uohara A."/>
            <person name="Ohji S."/>
            <person name="Ichikawa N."/>
        </authorList>
    </citation>
    <scope>NUCLEOTIDE SEQUENCE [LARGE SCALE GENOMIC DNA]</scope>
    <source>
        <strain evidence="4 7">NBRC 100333</strain>
    </source>
</reference>
<dbReference type="AlphaFoldDB" id="A0A511T7D2"/>
<organism evidence="4 7">
    <name type="scientific">Myxococcus fulvus</name>
    <dbReference type="NCBI Taxonomy" id="33"/>
    <lineage>
        <taxon>Bacteria</taxon>
        <taxon>Pseudomonadati</taxon>
        <taxon>Myxococcota</taxon>
        <taxon>Myxococcia</taxon>
        <taxon>Myxococcales</taxon>
        <taxon>Cystobacterineae</taxon>
        <taxon>Myxococcaceae</taxon>
        <taxon>Myxococcus</taxon>
    </lineage>
</organism>
<reference evidence="5 6" key="1">
    <citation type="submission" date="2016-10" db="EMBL/GenBank/DDBJ databases">
        <authorList>
            <person name="Varghese N."/>
            <person name="Submissions S."/>
        </authorList>
    </citation>
    <scope>NUCLEOTIDE SEQUENCE [LARGE SCALE GENOMIC DNA]</scope>
    <source>
        <strain evidence="5 6">DSM 16525</strain>
    </source>
</reference>
<accession>A0A511T7D2</accession>
<dbReference type="EMBL" id="FOIB01000007">
    <property type="protein sequence ID" value="SEU24929.1"/>
    <property type="molecule type" value="Genomic_DNA"/>
</dbReference>
<evidence type="ECO:0000313" key="7">
    <source>
        <dbReference type="Proteomes" id="UP000321514"/>
    </source>
</evidence>
<keyword evidence="6" id="KW-1185">Reference proteome</keyword>
<feature type="signal peptide" evidence="3">
    <location>
        <begin position="1"/>
        <end position="25"/>
    </location>
</feature>
<dbReference type="InterPro" id="IPR012338">
    <property type="entry name" value="Beta-lactam/transpept-like"/>
</dbReference>
<dbReference type="Gene3D" id="3.40.710.10">
    <property type="entry name" value="DD-peptidase/beta-lactamase superfamily"/>
    <property type="match status" value="2"/>
</dbReference>
<dbReference type="Pfam" id="PF02113">
    <property type="entry name" value="Peptidase_S13"/>
    <property type="match status" value="1"/>
</dbReference>
<proteinExistence type="inferred from homology"/>
<evidence type="ECO:0000256" key="3">
    <source>
        <dbReference type="SAM" id="SignalP"/>
    </source>
</evidence>
<dbReference type="InterPro" id="IPR000667">
    <property type="entry name" value="Peptidase_S13"/>
</dbReference>
<name>A0A511T7D2_MYXFU</name>
<dbReference type="STRING" id="1334629.MFUL124B02_19510"/>
<dbReference type="GO" id="GO:0004185">
    <property type="term" value="F:serine-type carboxypeptidase activity"/>
    <property type="evidence" value="ECO:0007669"/>
    <property type="project" value="InterPro"/>
</dbReference>
<dbReference type="GO" id="GO:0000270">
    <property type="term" value="P:peptidoglycan metabolic process"/>
    <property type="evidence" value="ECO:0007669"/>
    <property type="project" value="TreeGrafter"/>
</dbReference>
<dbReference type="GO" id="GO:0006508">
    <property type="term" value="P:proteolysis"/>
    <property type="evidence" value="ECO:0007669"/>
    <property type="project" value="InterPro"/>
</dbReference>
<evidence type="ECO:0000313" key="4">
    <source>
        <dbReference type="EMBL" id="GEN10080.1"/>
    </source>
</evidence>
<evidence type="ECO:0000256" key="1">
    <source>
        <dbReference type="ARBA" id="ARBA00006096"/>
    </source>
</evidence>
<sequence>MTPQVVGVSVAPVMSRALSFCLVLAAAALPVGCRHTQHPATPTVSSVASSLFATLEDEGALASAFVLDATTGEPLYAHREHVRLLPASTMKVVSTASVLSALGADYRFQTPVTLEGTLTDGLFLGDLVVDSSGDPSLGSWRFPETALACEQVADALQAKGVRQWKGQVRVRGIDDDVPFGPGWAWDDVAYAYSAAPTPFVFRENVVDLALSRPEGADCAQPPHVQLTPAFATLSTVVRVDPNAERANLSCTRQRGAPGVRCVWRSPVNQCPRTANVRLSVDEPQVLFAACVEEALLKRGVPRLPFTLEAPAPLRPPVPEPLVTLASPPLSELVKVTNKESLNLYAERLGLRFARERGGVEGYANLRTALAEELTRRGIPARDLRPVDGSGLSRYNLATARGLARVLFTSLREPYGAALVDSLPVAGLDGTLANRPVTPVTAGRIRAKTGTLSGQKCFAGVVERPGDAEHPRVVFALMLGNMDEATALPANEAFDRFAAALVELPLRAP</sequence>
<dbReference type="Proteomes" id="UP000183760">
    <property type="component" value="Unassembled WGS sequence"/>
</dbReference>
<dbReference type="PRINTS" id="PR00922">
    <property type="entry name" value="DADACBPTASE3"/>
</dbReference>
<evidence type="ECO:0000313" key="5">
    <source>
        <dbReference type="EMBL" id="SEU24929.1"/>
    </source>
</evidence>